<keyword evidence="3" id="KW-1185">Reference proteome</keyword>
<dbReference type="EMBL" id="FQZS01000049">
    <property type="protein sequence ID" value="SHJ41616.1"/>
    <property type="molecule type" value="Genomic_DNA"/>
</dbReference>
<dbReference type="Proteomes" id="UP000184442">
    <property type="component" value="Unassembled WGS sequence"/>
</dbReference>
<name>A0A1M6J4J9_9FIRM</name>
<evidence type="ECO:0008006" key="4">
    <source>
        <dbReference type="Google" id="ProtNLM"/>
    </source>
</evidence>
<dbReference type="STRING" id="1122184.SAMN02745176_03502"/>
<evidence type="ECO:0000313" key="3">
    <source>
        <dbReference type="Proteomes" id="UP000184442"/>
    </source>
</evidence>
<feature type="coiled-coil region" evidence="1">
    <location>
        <begin position="155"/>
        <end position="224"/>
    </location>
</feature>
<evidence type="ECO:0000313" key="2">
    <source>
        <dbReference type="EMBL" id="SHJ41616.1"/>
    </source>
</evidence>
<gene>
    <name evidence="2" type="ORF">SAMN02745176_03502</name>
</gene>
<evidence type="ECO:0000256" key="1">
    <source>
        <dbReference type="SAM" id="Coils"/>
    </source>
</evidence>
<protein>
    <recommendedName>
        <fullName evidence="4">DUF3102 domain-containing protein</fullName>
    </recommendedName>
</protein>
<dbReference type="OrthoDB" id="1864099at2"/>
<dbReference type="AlphaFoldDB" id="A0A1M6J4J9"/>
<keyword evidence="1" id="KW-0175">Coiled coil</keyword>
<reference evidence="2 3" key="1">
    <citation type="submission" date="2016-11" db="EMBL/GenBank/DDBJ databases">
        <authorList>
            <person name="Jaros S."/>
            <person name="Januszkiewicz K."/>
            <person name="Wedrychowicz H."/>
        </authorList>
    </citation>
    <scope>NUCLEOTIDE SEQUENCE [LARGE SCALE GENOMIC DNA]</scope>
    <source>
        <strain evidence="2 3">DSM 19022</strain>
    </source>
</reference>
<dbReference type="RefSeq" id="WP_139250036.1">
    <property type="nucleotide sequence ID" value="NZ_FQZS01000049.1"/>
</dbReference>
<proteinExistence type="predicted"/>
<sequence>MMGKGILTGLLEDIREGMEDIDDNGIIRNKELKTLESKEIKAFDYSKVDNDTAAFLRDKELRITQIKFISAYAIGKELKEVKERLAHHYHGTFGKWCESIGITDRTARNYINAFEYVRKNFPNIDDAEKIQPSLLFAISKPSAPLELQQAVISGDITTHKQYKELEEKLKKAEQEVMEKQRLYENISQSYDRLEKKNREHYEKLKDMEIELEYSRRKVEELEAQLNNSIDGAEIATAVVEIEKVPDETLAELEELRRASKSNEVSAEIKALLKILNSSICDLGEILINIRDKDDIVDVCKSYLEQIKDSLLKLKRVSIEQLDSDLFYFIRD</sequence>
<accession>A0A1M6J4J9</accession>
<organism evidence="2 3">
    <name type="scientific">Lutispora thermophila DSM 19022</name>
    <dbReference type="NCBI Taxonomy" id="1122184"/>
    <lineage>
        <taxon>Bacteria</taxon>
        <taxon>Bacillati</taxon>
        <taxon>Bacillota</taxon>
        <taxon>Clostridia</taxon>
        <taxon>Lutisporales</taxon>
        <taxon>Lutisporaceae</taxon>
        <taxon>Lutispora</taxon>
    </lineage>
</organism>